<dbReference type="AlphaFoldDB" id="A0A2G9YK84"/>
<evidence type="ECO:0000313" key="3">
    <source>
        <dbReference type="Proteomes" id="UP000231292"/>
    </source>
</evidence>
<dbReference type="Proteomes" id="UP000231292">
    <property type="component" value="Unassembled WGS sequence"/>
</dbReference>
<accession>A0A2G9YK84</accession>
<organism evidence="2 3">
    <name type="scientific">Candidatus Sherwoodlollariibacterium unditelluris</name>
    <dbReference type="NCBI Taxonomy" id="1974757"/>
    <lineage>
        <taxon>Bacteria</taxon>
        <taxon>Pseudomonadati</taxon>
        <taxon>Candidatus Omnitrophota</taxon>
        <taxon>Candidatus Sherwoodlollariibacterium</taxon>
    </lineage>
</organism>
<feature type="transmembrane region" description="Helical" evidence="1">
    <location>
        <begin position="12"/>
        <end position="32"/>
    </location>
</feature>
<feature type="non-terminal residue" evidence="2">
    <location>
        <position position="95"/>
    </location>
</feature>
<keyword evidence="1" id="KW-0812">Transmembrane</keyword>
<dbReference type="EMBL" id="PCRK01000112">
    <property type="protein sequence ID" value="PIP19133.1"/>
    <property type="molecule type" value="Genomic_DNA"/>
</dbReference>
<evidence type="ECO:0008006" key="4">
    <source>
        <dbReference type="Google" id="ProtNLM"/>
    </source>
</evidence>
<gene>
    <name evidence="2" type="ORF">COX41_04540</name>
</gene>
<evidence type="ECO:0000256" key="1">
    <source>
        <dbReference type="SAM" id="Phobius"/>
    </source>
</evidence>
<evidence type="ECO:0000313" key="2">
    <source>
        <dbReference type="EMBL" id="PIP19133.1"/>
    </source>
</evidence>
<sequence length="95" mass="10377">MLRLMRKGQSTAEYAIVIGLVIAAAVAMQVYVKRSLQAKVKDAVDYKDPAATMLTTSQYEPYYLESNIDTSRTVLSKENTAVGGGVTRTLTKDEA</sequence>
<protein>
    <recommendedName>
        <fullName evidence="4">Class III signal peptide-containing protein</fullName>
    </recommendedName>
</protein>
<keyword evidence="1" id="KW-0472">Membrane</keyword>
<reference evidence="2 3" key="1">
    <citation type="submission" date="2017-09" db="EMBL/GenBank/DDBJ databases">
        <title>Depth-based differentiation of microbial function through sediment-hosted aquifers and enrichment of novel symbionts in the deep terrestrial subsurface.</title>
        <authorList>
            <person name="Probst A.J."/>
            <person name="Ladd B."/>
            <person name="Jarett J.K."/>
            <person name="Geller-Mcgrath D.E."/>
            <person name="Sieber C.M."/>
            <person name="Emerson J.B."/>
            <person name="Anantharaman K."/>
            <person name="Thomas B.C."/>
            <person name="Malmstrom R."/>
            <person name="Stieglmeier M."/>
            <person name="Klingl A."/>
            <person name="Woyke T."/>
            <person name="Ryan C.M."/>
            <person name="Banfield J.F."/>
        </authorList>
    </citation>
    <scope>NUCLEOTIDE SEQUENCE [LARGE SCALE GENOMIC DNA]</scope>
    <source>
        <strain evidence="2">CG23_combo_of_CG06-09_8_20_14_all_41_10</strain>
    </source>
</reference>
<proteinExistence type="predicted"/>
<comment type="caution">
    <text evidence="2">The sequence shown here is derived from an EMBL/GenBank/DDBJ whole genome shotgun (WGS) entry which is preliminary data.</text>
</comment>
<name>A0A2G9YK84_9BACT</name>
<keyword evidence="1" id="KW-1133">Transmembrane helix</keyword>